<dbReference type="Pfam" id="PF04681">
    <property type="entry name" value="Bys1"/>
    <property type="match status" value="1"/>
</dbReference>
<organism evidence="2 3">
    <name type="scientific">Friedmanniomyces endolithicus</name>
    <dbReference type="NCBI Taxonomy" id="329885"/>
    <lineage>
        <taxon>Eukaryota</taxon>
        <taxon>Fungi</taxon>
        <taxon>Dikarya</taxon>
        <taxon>Ascomycota</taxon>
        <taxon>Pezizomycotina</taxon>
        <taxon>Dothideomycetes</taxon>
        <taxon>Dothideomycetidae</taxon>
        <taxon>Mycosphaerellales</taxon>
        <taxon>Teratosphaeriaceae</taxon>
        <taxon>Friedmanniomyces</taxon>
    </lineage>
</organism>
<feature type="chain" id="PRO_5042910518" evidence="1">
    <location>
        <begin position="26"/>
        <end position="268"/>
    </location>
</feature>
<protein>
    <submittedName>
        <fullName evidence="2">Uncharacterized protein</fullName>
    </submittedName>
</protein>
<comment type="caution">
    <text evidence="2">The sequence shown here is derived from an EMBL/GenBank/DDBJ whole genome shotgun (WGS) entry which is preliminary data.</text>
</comment>
<gene>
    <name evidence="2" type="ORF">LTR82_017499</name>
</gene>
<proteinExistence type="predicted"/>
<dbReference type="Proteomes" id="UP001168146">
    <property type="component" value="Unassembled WGS sequence"/>
</dbReference>
<dbReference type="AlphaFoldDB" id="A0AAN6IZQ2"/>
<sequence>MSLRALIAMIAYVLAFAAMITTTLAAPVLGASYAIRQAPSFTPFSGGNTSHFWHVEDFTIKWPTHSLNITSKFTEDMPHWQPEWAPNQHFDAITTEIHDADHPIPQVGTGINGHVINSCPYTIHVQTAIGNNPGYTNNDPVTDPADGSTYTIAPGAWYTTQIQAAVNGGGSVSIRLSKDAVLNPNNTYQVEYSQAANKDGRMAIWYDISGLNGDSFLDEKRYMQVNWDASVCPKLNSGPGSTGADWSAGDTNTQKECEEVGDVYFYLC</sequence>
<evidence type="ECO:0000256" key="1">
    <source>
        <dbReference type="SAM" id="SignalP"/>
    </source>
</evidence>
<accession>A0AAN6IZQ2</accession>
<keyword evidence="1" id="KW-0732">Signal</keyword>
<dbReference type="InterPro" id="IPR006771">
    <property type="entry name" value="CetA-like"/>
</dbReference>
<dbReference type="EMBL" id="JASUXU010000144">
    <property type="protein sequence ID" value="KAK0303560.1"/>
    <property type="molecule type" value="Genomic_DNA"/>
</dbReference>
<evidence type="ECO:0000313" key="2">
    <source>
        <dbReference type="EMBL" id="KAK0303560.1"/>
    </source>
</evidence>
<feature type="signal peptide" evidence="1">
    <location>
        <begin position="1"/>
        <end position="25"/>
    </location>
</feature>
<name>A0AAN6IZQ2_9PEZI</name>
<reference evidence="2" key="1">
    <citation type="submission" date="2021-12" db="EMBL/GenBank/DDBJ databases">
        <title>Black yeast isolated from Biological Soil Crust.</title>
        <authorList>
            <person name="Kurbessoian T."/>
        </authorList>
    </citation>
    <scope>NUCLEOTIDE SEQUENCE</scope>
    <source>
        <strain evidence="2">CCFEE 5208</strain>
    </source>
</reference>
<evidence type="ECO:0000313" key="3">
    <source>
        <dbReference type="Proteomes" id="UP001168146"/>
    </source>
</evidence>